<evidence type="ECO:0000313" key="3">
    <source>
        <dbReference type="Proteomes" id="UP000001056"/>
    </source>
</evidence>
<feature type="region of interest" description="Disordered" evidence="1">
    <location>
        <begin position="234"/>
        <end position="257"/>
    </location>
</feature>
<feature type="region of interest" description="Disordered" evidence="1">
    <location>
        <begin position="75"/>
        <end position="94"/>
    </location>
</feature>
<dbReference type="EMBL" id="CH408030">
    <property type="protein sequence ID" value="EAQ91577.1"/>
    <property type="molecule type" value="Genomic_DNA"/>
</dbReference>
<name>Q2H8E2_CHAGB</name>
<dbReference type="InParanoid" id="Q2H8E2"/>
<dbReference type="Proteomes" id="UP000001056">
    <property type="component" value="Unassembled WGS sequence"/>
</dbReference>
<gene>
    <name evidence="2" type="ORF">CHGG_03512</name>
</gene>
<evidence type="ECO:0000313" key="2">
    <source>
        <dbReference type="EMBL" id="EAQ91577.1"/>
    </source>
</evidence>
<proteinExistence type="predicted"/>
<accession>Q2H8E2</accession>
<dbReference type="GeneID" id="4388713"/>
<dbReference type="RefSeq" id="XP_001230028.1">
    <property type="nucleotide sequence ID" value="XM_001230027.1"/>
</dbReference>
<dbReference type="VEuPathDB" id="FungiDB:CHGG_03512"/>
<evidence type="ECO:0000256" key="1">
    <source>
        <dbReference type="SAM" id="MobiDB-lite"/>
    </source>
</evidence>
<reference evidence="3" key="1">
    <citation type="journal article" date="2015" name="Genome Announc.">
        <title>Draft genome sequence of the cellulolytic fungus Chaetomium globosum.</title>
        <authorList>
            <person name="Cuomo C.A."/>
            <person name="Untereiner W.A."/>
            <person name="Ma L.-J."/>
            <person name="Grabherr M."/>
            <person name="Birren B.W."/>
        </authorList>
    </citation>
    <scope>NUCLEOTIDE SEQUENCE [LARGE SCALE GENOMIC DNA]</scope>
    <source>
        <strain evidence="3">ATCC 6205 / CBS 148.51 / DSM 1962 / NBRC 6347 / NRRL 1970</strain>
    </source>
</reference>
<dbReference type="HOGENOM" id="CLU_1081829_0_0_1"/>
<protein>
    <submittedName>
        <fullName evidence="2">Uncharacterized protein</fullName>
    </submittedName>
</protein>
<dbReference type="AlphaFoldDB" id="Q2H8E2"/>
<keyword evidence="3" id="KW-1185">Reference proteome</keyword>
<sequence>MHSTFARCLLCQYIRCWVRWCLEAVKARGAAREAYHFRPRTFELALQQQTQQQQERLLRRMRSVTFRGASTLEEADDGFQKAGKRKRPRGRPPGFLIAQEEAARSSRQGKLTFAGKVDTDLTGDRGDGVGGLGVTTPEATDTLEADGQDVGMQGAGGLDAGSPMRSSGFKGPTSYWESYEPYINAANESMMRVVITPMGLYSDSVSTTVRWRTGIYQLSVTRLTQWNGRALEVTKHGDALSGPHRRTQPPGAAQSYG</sequence>
<organism evidence="2 3">
    <name type="scientific">Chaetomium globosum (strain ATCC 6205 / CBS 148.51 / DSM 1962 / NBRC 6347 / NRRL 1970)</name>
    <name type="common">Soil fungus</name>
    <dbReference type="NCBI Taxonomy" id="306901"/>
    <lineage>
        <taxon>Eukaryota</taxon>
        <taxon>Fungi</taxon>
        <taxon>Dikarya</taxon>
        <taxon>Ascomycota</taxon>
        <taxon>Pezizomycotina</taxon>
        <taxon>Sordariomycetes</taxon>
        <taxon>Sordariomycetidae</taxon>
        <taxon>Sordariales</taxon>
        <taxon>Chaetomiaceae</taxon>
        <taxon>Chaetomium</taxon>
    </lineage>
</organism>